<sequence length="235" mass="25697">MFSFFILSWLASVSLGSGLPPNCTDVQYPWPVDGPNMCCDKCPPGHIMQGSSSRTSCERECVPCQGDRFMESYNMEFNCNVCGNCDRPNMEVKQNCSSTHNTVCTCRAGYRCRDDSCSMCVLIPTTTPTTTPTAKATEAPPTAAPEPGDPTTLPAPRAPLRDTVWFLVITALLCAGIALAVAARIKPFLRWIRSRYGYFLAEKPAAQSSEDEDVSKPVQEVCGKCEQLIDVCVKD</sequence>
<reference evidence="7" key="1">
    <citation type="submission" date="2025-08" db="UniProtKB">
        <authorList>
            <consortium name="RefSeq"/>
        </authorList>
    </citation>
    <scope>IDENTIFICATION</scope>
</reference>
<organism evidence="6 7">
    <name type="scientific">Stegastes partitus</name>
    <name type="common">bicolor damselfish</name>
    <dbReference type="NCBI Taxonomy" id="144197"/>
    <lineage>
        <taxon>Eukaryota</taxon>
        <taxon>Metazoa</taxon>
        <taxon>Chordata</taxon>
        <taxon>Craniata</taxon>
        <taxon>Vertebrata</taxon>
        <taxon>Euteleostomi</taxon>
        <taxon>Actinopterygii</taxon>
        <taxon>Neopterygii</taxon>
        <taxon>Teleostei</taxon>
        <taxon>Neoteleostei</taxon>
        <taxon>Acanthomorphata</taxon>
        <taxon>Ovalentaria</taxon>
        <taxon>Pomacentridae</taxon>
        <taxon>Stegastes</taxon>
    </lineage>
</organism>
<feature type="transmembrane region" description="Helical" evidence="3">
    <location>
        <begin position="164"/>
        <end position="185"/>
    </location>
</feature>
<proteinExistence type="predicted"/>
<dbReference type="PANTHER" id="PTHR46875">
    <property type="entry name" value="TUMOR NECROSIS FACTOR RECEPTOR SUPERFAMILY MEMBER 5"/>
    <property type="match status" value="1"/>
</dbReference>
<dbReference type="GeneID" id="103365285"/>
<dbReference type="SUPFAM" id="SSF57586">
    <property type="entry name" value="TNF receptor-like"/>
    <property type="match status" value="2"/>
</dbReference>
<feature type="chain" id="PRO_5041349951" evidence="4">
    <location>
        <begin position="19"/>
        <end position="235"/>
    </location>
</feature>
<keyword evidence="3" id="KW-0812">Transmembrane</keyword>
<comment type="caution">
    <text evidence="1">Lacks conserved residue(s) required for the propagation of feature annotation.</text>
</comment>
<dbReference type="InterPro" id="IPR001368">
    <property type="entry name" value="TNFR/NGFR_Cys_rich_reg"/>
</dbReference>
<evidence type="ECO:0000256" key="4">
    <source>
        <dbReference type="SAM" id="SignalP"/>
    </source>
</evidence>
<gene>
    <name evidence="7" type="primary">LOC103365285</name>
</gene>
<keyword evidence="3" id="KW-0472">Membrane</keyword>
<feature type="compositionally biased region" description="Low complexity" evidence="2">
    <location>
        <begin position="129"/>
        <end position="141"/>
    </location>
</feature>
<evidence type="ECO:0000256" key="2">
    <source>
        <dbReference type="SAM" id="MobiDB-lite"/>
    </source>
</evidence>
<dbReference type="InterPro" id="IPR008063">
    <property type="entry name" value="Fas_rcpt"/>
</dbReference>
<dbReference type="Gene3D" id="2.10.50.10">
    <property type="entry name" value="Tumor Necrosis Factor Receptor, subunit A, domain 2"/>
    <property type="match status" value="2"/>
</dbReference>
<keyword evidence="1" id="KW-1015">Disulfide bond</keyword>
<dbReference type="GO" id="GO:0004888">
    <property type="term" value="F:transmembrane signaling receptor activity"/>
    <property type="evidence" value="ECO:0007669"/>
    <property type="project" value="InterPro"/>
</dbReference>
<evidence type="ECO:0000256" key="1">
    <source>
        <dbReference type="PROSITE-ProRule" id="PRU00206"/>
    </source>
</evidence>
<name>A0A9Y4KAR6_9TELE</name>
<dbReference type="GO" id="GO:0009897">
    <property type="term" value="C:external side of plasma membrane"/>
    <property type="evidence" value="ECO:0007669"/>
    <property type="project" value="TreeGrafter"/>
</dbReference>
<dbReference type="PRINTS" id="PR01680">
    <property type="entry name" value="TNFACTORR6"/>
</dbReference>
<feature type="region of interest" description="Disordered" evidence="2">
    <location>
        <begin position="129"/>
        <end position="153"/>
    </location>
</feature>
<keyword evidence="3" id="KW-1133">Transmembrane helix</keyword>
<dbReference type="RefSeq" id="XP_008290915.1">
    <property type="nucleotide sequence ID" value="XM_008292693.1"/>
</dbReference>
<feature type="disulfide bond" evidence="1">
    <location>
        <begin position="64"/>
        <end position="79"/>
    </location>
</feature>
<dbReference type="Proteomes" id="UP000694891">
    <property type="component" value="Unplaced"/>
</dbReference>
<dbReference type="PROSITE" id="PS00652">
    <property type="entry name" value="TNFR_NGFR_1"/>
    <property type="match status" value="1"/>
</dbReference>
<dbReference type="GO" id="GO:0006915">
    <property type="term" value="P:apoptotic process"/>
    <property type="evidence" value="ECO:0007669"/>
    <property type="project" value="InterPro"/>
</dbReference>
<dbReference type="CDD" id="cd00185">
    <property type="entry name" value="TNFRSF"/>
    <property type="match status" value="1"/>
</dbReference>
<dbReference type="GO" id="GO:0006955">
    <property type="term" value="P:immune response"/>
    <property type="evidence" value="ECO:0007669"/>
    <property type="project" value="InterPro"/>
</dbReference>
<keyword evidence="4" id="KW-0732">Signal</keyword>
<evidence type="ECO:0000256" key="3">
    <source>
        <dbReference type="SAM" id="Phobius"/>
    </source>
</evidence>
<dbReference type="GO" id="GO:0035631">
    <property type="term" value="C:CD40 receptor complex"/>
    <property type="evidence" value="ECO:0007669"/>
    <property type="project" value="TreeGrafter"/>
</dbReference>
<dbReference type="AlphaFoldDB" id="A0A9Y4KAR6"/>
<feature type="domain" description="TNFR-Cys" evidence="5">
    <location>
        <begin position="63"/>
        <end position="104"/>
    </location>
</feature>
<evidence type="ECO:0000259" key="5">
    <source>
        <dbReference type="PROSITE" id="PS50050"/>
    </source>
</evidence>
<dbReference type="Pfam" id="PF00020">
    <property type="entry name" value="TNFR_c6"/>
    <property type="match status" value="1"/>
</dbReference>
<protein>
    <submittedName>
        <fullName evidence="7">CD27 antigen</fullName>
    </submittedName>
</protein>
<evidence type="ECO:0000313" key="6">
    <source>
        <dbReference type="Proteomes" id="UP000694891"/>
    </source>
</evidence>
<dbReference type="GO" id="GO:0002768">
    <property type="term" value="P:immune response-regulating cell surface receptor signaling pathway"/>
    <property type="evidence" value="ECO:0007669"/>
    <property type="project" value="TreeGrafter"/>
</dbReference>
<feature type="signal peptide" evidence="4">
    <location>
        <begin position="1"/>
        <end position="18"/>
    </location>
</feature>
<accession>A0A9Y4KAR6</accession>
<feature type="repeat" description="TNFR-Cys" evidence="1">
    <location>
        <begin position="63"/>
        <end position="104"/>
    </location>
</feature>
<evidence type="ECO:0000313" key="7">
    <source>
        <dbReference type="RefSeq" id="XP_008290915.1"/>
    </source>
</evidence>
<dbReference type="PROSITE" id="PS50050">
    <property type="entry name" value="TNFR_NGFR_2"/>
    <property type="match status" value="1"/>
</dbReference>
<keyword evidence="6" id="KW-1185">Reference proteome</keyword>
<dbReference type="PANTHER" id="PTHR46875:SF1">
    <property type="entry name" value="TUMOR NECROSIS FACTOR RECEPTOR SUPERFAMILY MEMBER 5"/>
    <property type="match status" value="1"/>
</dbReference>
<dbReference type="InterPro" id="IPR052135">
    <property type="entry name" value="TNFRSF5"/>
</dbReference>